<keyword evidence="7 12" id="KW-1133">Transmembrane helix</keyword>
<dbReference type="Proteomes" id="UP001549773">
    <property type="component" value="Unassembled WGS sequence"/>
</dbReference>
<dbReference type="NCBIfam" id="TIGR04265">
    <property type="entry name" value="bac_cardiolipin"/>
    <property type="match status" value="1"/>
</dbReference>
<evidence type="ECO:0000256" key="8">
    <source>
        <dbReference type="ARBA" id="ARBA00023098"/>
    </source>
</evidence>
<reference evidence="15 16" key="1">
    <citation type="submission" date="2024-07" db="EMBL/GenBank/DDBJ databases">
        <title>The genome sequence of type strain Sediminicola luteus GDMCC 1.2596T.</title>
        <authorList>
            <person name="Liu Y."/>
        </authorList>
    </citation>
    <scope>NUCLEOTIDE SEQUENCE [LARGE SCALE GENOMIC DNA]</scope>
    <source>
        <strain evidence="15 16">GDMCC 1.2596</strain>
    </source>
</reference>
<dbReference type="InterPro" id="IPR025202">
    <property type="entry name" value="PLD-like_dom"/>
</dbReference>
<comment type="similarity">
    <text evidence="12">Belongs to the phospholipase D family. Cardiolipin synthase subfamily.</text>
</comment>
<dbReference type="InterPro" id="IPR030874">
    <property type="entry name" value="Cardiolipin_synth_Firmi"/>
</dbReference>
<dbReference type="Gene3D" id="3.30.870.10">
    <property type="entry name" value="Endonuclease Chain A"/>
    <property type="match status" value="2"/>
</dbReference>
<keyword evidence="6" id="KW-0677">Repeat</keyword>
<evidence type="ECO:0000256" key="3">
    <source>
        <dbReference type="ARBA" id="ARBA00022516"/>
    </source>
</evidence>
<evidence type="ECO:0000313" key="16">
    <source>
        <dbReference type="Proteomes" id="UP001549773"/>
    </source>
</evidence>
<feature type="active site" evidence="12">
    <location>
        <position position="404"/>
    </location>
</feature>
<gene>
    <name evidence="15" type="primary">cls</name>
    <name evidence="15" type="ORF">ABXZ32_00265</name>
</gene>
<dbReference type="SUPFAM" id="SSF56024">
    <property type="entry name" value="Phospholipase D/nuclease"/>
    <property type="match status" value="2"/>
</dbReference>
<evidence type="ECO:0000256" key="4">
    <source>
        <dbReference type="ARBA" id="ARBA00022679"/>
    </source>
</evidence>
<feature type="active site" evidence="12">
    <location>
        <position position="226"/>
    </location>
</feature>
<dbReference type="HAMAP" id="MF_01916">
    <property type="entry name" value="Cardiolipin_synth_Cls"/>
    <property type="match status" value="1"/>
</dbReference>
<dbReference type="EMBL" id="JBEWYP010000001">
    <property type="protein sequence ID" value="MET7027804.1"/>
    <property type="molecule type" value="Genomic_DNA"/>
</dbReference>
<keyword evidence="10 12" id="KW-0594">Phospholipid biosynthesis</keyword>
<keyword evidence="9 12" id="KW-0472">Membrane</keyword>
<organism evidence="15 16">
    <name type="scientific">Sediminicola luteus</name>
    <dbReference type="NCBI Taxonomy" id="319238"/>
    <lineage>
        <taxon>Bacteria</taxon>
        <taxon>Pseudomonadati</taxon>
        <taxon>Bacteroidota</taxon>
        <taxon>Flavobacteriia</taxon>
        <taxon>Flavobacteriales</taxon>
        <taxon>Flavobacteriaceae</taxon>
        <taxon>Sediminicola</taxon>
    </lineage>
</organism>
<feature type="domain" description="PLD phosphodiesterase" evidence="14">
    <location>
        <begin position="221"/>
        <end position="248"/>
    </location>
</feature>
<comment type="catalytic activity">
    <reaction evidence="12">
        <text>2 a 1,2-diacyl-sn-glycero-3-phospho-(1'-sn-glycerol) = a cardiolipin + glycerol</text>
        <dbReference type="Rhea" id="RHEA:31451"/>
        <dbReference type="ChEBI" id="CHEBI:17754"/>
        <dbReference type="ChEBI" id="CHEBI:62237"/>
        <dbReference type="ChEBI" id="CHEBI:64716"/>
    </reaction>
</comment>
<keyword evidence="11 12" id="KW-1208">Phospholipid metabolism</keyword>
<dbReference type="PROSITE" id="PS50035">
    <property type="entry name" value="PLD"/>
    <property type="match status" value="2"/>
</dbReference>
<dbReference type="InterPro" id="IPR001736">
    <property type="entry name" value="PLipase_D/transphosphatidylase"/>
</dbReference>
<evidence type="ECO:0000259" key="14">
    <source>
        <dbReference type="PROSITE" id="PS50035"/>
    </source>
</evidence>
<evidence type="ECO:0000256" key="10">
    <source>
        <dbReference type="ARBA" id="ARBA00023209"/>
    </source>
</evidence>
<protein>
    <recommendedName>
        <fullName evidence="12 13">Cardiolipin synthase</fullName>
        <shortName evidence="12">CL synthase</shortName>
        <ecNumber evidence="12 13">2.7.8.-</ecNumber>
    </recommendedName>
</protein>
<evidence type="ECO:0000313" key="15">
    <source>
        <dbReference type="EMBL" id="MET7027804.1"/>
    </source>
</evidence>
<evidence type="ECO:0000256" key="5">
    <source>
        <dbReference type="ARBA" id="ARBA00022692"/>
    </source>
</evidence>
<dbReference type="Pfam" id="PF13091">
    <property type="entry name" value="PLDc_2"/>
    <property type="match status" value="2"/>
</dbReference>
<dbReference type="RefSeq" id="WP_354616690.1">
    <property type="nucleotide sequence ID" value="NZ_JBEWYP010000001.1"/>
</dbReference>
<dbReference type="Pfam" id="PF13396">
    <property type="entry name" value="PLDc_N"/>
    <property type="match status" value="1"/>
</dbReference>
<evidence type="ECO:0000256" key="7">
    <source>
        <dbReference type="ARBA" id="ARBA00022989"/>
    </source>
</evidence>
<feature type="active site" evidence="12">
    <location>
        <position position="411"/>
    </location>
</feature>
<evidence type="ECO:0000256" key="11">
    <source>
        <dbReference type="ARBA" id="ARBA00023264"/>
    </source>
</evidence>
<accession>A0ABV2TRA4</accession>
<dbReference type="EC" id="2.7.8.-" evidence="12 13"/>
<dbReference type="SMART" id="SM00155">
    <property type="entry name" value="PLDc"/>
    <property type="match status" value="2"/>
</dbReference>
<keyword evidence="16" id="KW-1185">Reference proteome</keyword>
<dbReference type="InterPro" id="IPR022924">
    <property type="entry name" value="Cardiolipin_synthase"/>
</dbReference>
<keyword evidence="2 12" id="KW-1003">Cell membrane</keyword>
<name>A0ABV2TRA4_9FLAO</name>
<dbReference type="PANTHER" id="PTHR21248:SF22">
    <property type="entry name" value="PHOSPHOLIPASE D"/>
    <property type="match status" value="1"/>
</dbReference>
<dbReference type="PANTHER" id="PTHR21248">
    <property type="entry name" value="CARDIOLIPIN SYNTHASE"/>
    <property type="match status" value="1"/>
</dbReference>
<comment type="function">
    <text evidence="12">Catalyzes the reversible phosphatidyl group transfer from one phosphatidylglycerol molecule to another to form cardiolipin (CL) (diphosphatidylglycerol) and glycerol.</text>
</comment>
<keyword evidence="4 12" id="KW-0808">Transferase</keyword>
<evidence type="ECO:0000256" key="6">
    <source>
        <dbReference type="ARBA" id="ARBA00022737"/>
    </source>
</evidence>
<sequence length="486" mass="56117">MYAYIKENLWQILLGINYILVIFFSIFIVLKNSHPIRTLSYLFALAALPFLGLLVYYFFGQDYRKHKIFEKKSVIDSAKLKEWRESFEFTHKENKEFEEEFGEGVFKIYKLLQNNEKAVVTFNNKADILINGEQKFKILLKDLKAAESHIHMEYFIIVDDELGKQILDVLCEKAKEGVEIRLIYDDVGSSISSKIKRRLTESGVEHHAFMPVIFTRFTSKFNYRDHRKIVVVDGKVGYVGGINLEKKYDNSFKNKFFWRDTHLRLEGDAVGSLQSTFLLNWDFVSDSKLDIKKLIPKPLKEAKSTTAVQIVSSGPDTDWASIMEALFSAINSANDYIYVTSPYLIPNAEILAALTTASRSGVEVKFIIPKDSDSWAAKYATDSYIEQFLDSGIEVYRYTKGFVHAKTIVIDDNISSIGTANLDYRSFSINFEINAMLYDAKISSKMKKIFIEDLKDCEIIDVERWKNRPLSKKLKESFNRLWAPLL</sequence>
<feature type="active site" evidence="12">
    <location>
        <position position="228"/>
    </location>
</feature>
<evidence type="ECO:0000256" key="2">
    <source>
        <dbReference type="ARBA" id="ARBA00022475"/>
    </source>
</evidence>
<comment type="subcellular location">
    <subcellularLocation>
        <location evidence="1 12">Cell membrane</location>
        <topology evidence="1 12">Multi-pass membrane protein</topology>
    </subcellularLocation>
</comment>
<dbReference type="CDD" id="cd09112">
    <property type="entry name" value="PLDc_CLS_2"/>
    <property type="match status" value="1"/>
</dbReference>
<keyword evidence="5 12" id="KW-0812">Transmembrane</keyword>
<feature type="active site" evidence="12">
    <location>
        <position position="406"/>
    </location>
</feature>
<evidence type="ECO:0000256" key="13">
    <source>
        <dbReference type="NCBIfam" id="TIGR04265"/>
    </source>
</evidence>
<dbReference type="InterPro" id="IPR027379">
    <property type="entry name" value="CLS_N"/>
</dbReference>
<evidence type="ECO:0000256" key="9">
    <source>
        <dbReference type="ARBA" id="ARBA00023136"/>
    </source>
</evidence>
<feature type="active site" evidence="12">
    <location>
        <position position="233"/>
    </location>
</feature>
<feature type="transmembrane region" description="Helical" evidence="12">
    <location>
        <begin position="12"/>
        <end position="30"/>
    </location>
</feature>
<feature type="domain" description="PLD phosphodiesterase" evidence="14">
    <location>
        <begin position="399"/>
        <end position="426"/>
    </location>
</feature>
<comment type="caution">
    <text evidence="15">The sequence shown here is derived from an EMBL/GenBank/DDBJ whole genome shotgun (WGS) entry which is preliminary data.</text>
</comment>
<dbReference type="CDD" id="cd09110">
    <property type="entry name" value="PLDc_CLS_1"/>
    <property type="match status" value="1"/>
</dbReference>
<keyword evidence="8 12" id="KW-0443">Lipid metabolism</keyword>
<proteinExistence type="inferred from homology"/>
<evidence type="ECO:0000256" key="12">
    <source>
        <dbReference type="HAMAP-Rule" id="MF_01916"/>
    </source>
</evidence>
<keyword evidence="3 12" id="KW-0444">Lipid biosynthesis</keyword>
<evidence type="ECO:0000256" key="1">
    <source>
        <dbReference type="ARBA" id="ARBA00004651"/>
    </source>
</evidence>
<feature type="transmembrane region" description="Helical" evidence="12">
    <location>
        <begin position="39"/>
        <end position="59"/>
    </location>
</feature>